<evidence type="ECO:0000313" key="4">
    <source>
        <dbReference type="Proteomes" id="UP000005019"/>
    </source>
</evidence>
<dbReference type="RefSeq" id="WP_008060657.1">
    <property type="nucleotide sequence ID" value="NZ_AFHG01000044.1"/>
</dbReference>
<feature type="transmembrane region" description="Helical" evidence="1">
    <location>
        <begin position="51"/>
        <end position="71"/>
    </location>
</feature>
<keyword evidence="1" id="KW-1133">Transmembrane helix</keyword>
<dbReference type="OrthoDB" id="104711at2"/>
<name>F5RC16_METUF</name>
<reference evidence="3 4" key="1">
    <citation type="journal article" date="2011" name="J. Bacteriol.">
        <title>Genome sequence of Methyloversatilis universalis FAM5T, a methylotrophic representative of the order Rhodocyclales.</title>
        <authorList>
            <person name="Kittichotirat W."/>
            <person name="Good N.M."/>
            <person name="Hall R."/>
            <person name="Bringel F."/>
            <person name="Lajus A."/>
            <person name="Medigue C."/>
            <person name="Smalley N.E."/>
            <person name="Beck D."/>
            <person name="Bumgarner R."/>
            <person name="Vuilleumier S."/>
            <person name="Kalyuzhnaya M.G."/>
        </authorList>
    </citation>
    <scope>NUCLEOTIDE SEQUENCE [LARGE SCALE GENOMIC DNA]</scope>
    <source>
        <strain evidence="4">ATCC BAA-1314 / JCM 13912 / FAM5</strain>
    </source>
</reference>
<dbReference type="GO" id="GO:0016491">
    <property type="term" value="F:oxidoreductase activity"/>
    <property type="evidence" value="ECO:0007669"/>
    <property type="project" value="InterPro"/>
</dbReference>
<gene>
    <name evidence="3" type="ORF">METUNv1_01656</name>
</gene>
<dbReference type="Proteomes" id="UP000005019">
    <property type="component" value="Unassembled WGS sequence"/>
</dbReference>
<sequence length="343" mass="39726">MTQRCPTPLDVRSTLPDIAYAYSLPLGSLLFLTVTGLFAGLWTLSLSMDNLALKALFGVMSGQAIGIMFVIGHDAAHGSLTNRPFFDRLYATLAFMPSLHPVCTWKIEHNKMHHGWTNLKGMDPVYPPMSPDEFAALSPWQKRVHRFYRSIWGFGCYYLFDIWWKVLILRRSENGKEIPPLVALADFIAVFGFLGFQVFMAYLFAADGQQFAWNLVLSVGLPFLVWNYVMTFVTIQNHTYPTIRWYDNRDEWNYFRAQVEGSIHTEVPAWLDFSFARVFQHTAHHVDKKIPLYRLVKTQASLETTFSGHVKTVKLTLKEFLTVLNDCQMYDYRRHVWMPFPRG</sequence>
<evidence type="ECO:0000256" key="1">
    <source>
        <dbReference type="SAM" id="Phobius"/>
    </source>
</evidence>
<organism evidence="3 4">
    <name type="scientific">Methyloversatilis universalis (strain ATCC BAA-1314 / DSM 25237 / JCM 13912 / CCUG 52030 / FAM5)</name>
    <dbReference type="NCBI Taxonomy" id="1000565"/>
    <lineage>
        <taxon>Bacteria</taxon>
        <taxon>Pseudomonadati</taxon>
        <taxon>Pseudomonadota</taxon>
        <taxon>Betaproteobacteria</taxon>
        <taxon>Nitrosomonadales</taxon>
        <taxon>Sterolibacteriaceae</taxon>
        <taxon>Methyloversatilis</taxon>
    </lineage>
</organism>
<keyword evidence="1" id="KW-0472">Membrane</keyword>
<keyword evidence="1" id="KW-0812">Transmembrane</keyword>
<dbReference type="InterPro" id="IPR012171">
    <property type="entry name" value="Fatty_acid_desaturase"/>
</dbReference>
<keyword evidence="4" id="KW-1185">Reference proteome</keyword>
<accession>F5RC16</accession>
<feature type="domain" description="Fatty acid desaturase" evidence="2">
    <location>
        <begin position="56"/>
        <end position="309"/>
    </location>
</feature>
<dbReference type="EMBL" id="AFHG01000044">
    <property type="protein sequence ID" value="EGK71879.1"/>
    <property type="molecule type" value="Genomic_DNA"/>
</dbReference>
<dbReference type="AlphaFoldDB" id="F5RC16"/>
<proteinExistence type="predicted"/>
<protein>
    <submittedName>
        <fullName evidence="3">Fatty acid desaturase</fullName>
    </submittedName>
</protein>
<feature type="transmembrane region" description="Helical" evidence="1">
    <location>
        <begin position="147"/>
        <end position="169"/>
    </location>
</feature>
<feature type="transmembrane region" description="Helical" evidence="1">
    <location>
        <begin position="20"/>
        <end position="44"/>
    </location>
</feature>
<dbReference type="PANTHER" id="PTHR32100">
    <property type="entry name" value="OMEGA-6 FATTY ACID DESATURASE, CHLOROPLASTIC"/>
    <property type="match status" value="1"/>
</dbReference>
<feature type="transmembrane region" description="Helical" evidence="1">
    <location>
        <begin position="181"/>
        <end position="205"/>
    </location>
</feature>
<dbReference type="InterPro" id="IPR005804">
    <property type="entry name" value="FA_desaturase_dom"/>
</dbReference>
<evidence type="ECO:0000313" key="3">
    <source>
        <dbReference type="EMBL" id="EGK71879.1"/>
    </source>
</evidence>
<feature type="transmembrane region" description="Helical" evidence="1">
    <location>
        <begin position="211"/>
        <end position="235"/>
    </location>
</feature>
<comment type="caution">
    <text evidence="3">The sequence shown here is derived from an EMBL/GenBank/DDBJ whole genome shotgun (WGS) entry which is preliminary data.</text>
</comment>
<dbReference type="eggNOG" id="COG3239">
    <property type="taxonomic scope" value="Bacteria"/>
</dbReference>
<evidence type="ECO:0000259" key="2">
    <source>
        <dbReference type="Pfam" id="PF00487"/>
    </source>
</evidence>
<dbReference type="Pfam" id="PF00487">
    <property type="entry name" value="FA_desaturase"/>
    <property type="match status" value="1"/>
</dbReference>
<dbReference type="GO" id="GO:0006629">
    <property type="term" value="P:lipid metabolic process"/>
    <property type="evidence" value="ECO:0007669"/>
    <property type="project" value="InterPro"/>
</dbReference>
<dbReference type="STRING" id="1000565.METUNv1_01656"/>